<keyword evidence="4" id="KW-1185">Reference proteome</keyword>
<dbReference type="Pfam" id="PF01636">
    <property type="entry name" value="APH"/>
    <property type="match status" value="1"/>
</dbReference>
<dbReference type="EMBL" id="VIWU01000001">
    <property type="protein sequence ID" value="TWF79776.1"/>
    <property type="molecule type" value="Genomic_DNA"/>
</dbReference>
<evidence type="ECO:0000259" key="2">
    <source>
        <dbReference type="Pfam" id="PF01636"/>
    </source>
</evidence>
<dbReference type="Gene3D" id="3.30.200.20">
    <property type="entry name" value="Phosphorylase Kinase, domain 1"/>
    <property type="match status" value="1"/>
</dbReference>
<name>A0A561SY26_9PSEU</name>
<reference evidence="3 4" key="1">
    <citation type="submission" date="2019-06" db="EMBL/GenBank/DDBJ databases">
        <title>Sequencing the genomes of 1000 actinobacteria strains.</title>
        <authorList>
            <person name="Klenk H.-P."/>
        </authorList>
    </citation>
    <scope>NUCLEOTIDE SEQUENCE [LARGE SCALE GENOMIC DNA]</scope>
    <source>
        <strain evidence="3 4">DSM 45671</strain>
    </source>
</reference>
<dbReference type="SUPFAM" id="SSF56112">
    <property type="entry name" value="Protein kinase-like (PK-like)"/>
    <property type="match status" value="1"/>
</dbReference>
<feature type="domain" description="Aminoglycoside phosphotransferase" evidence="2">
    <location>
        <begin position="33"/>
        <end position="258"/>
    </location>
</feature>
<proteinExistence type="predicted"/>
<dbReference type="GO" id="GO:0016740">
    <property type="term" value="F:transferase activity"/>
    <property type="evidence" value="ECO:0007669"/>
    <property type="project" value="UniProtKB-KW"/>
</dbReference>
<dbReference type="AlphaFoldDB" id="A0A561SY26"/>
<comment type="caution">
    <text evidence="3">The sequence shown here is derived from an EMBL/GenBank/DDBJ whole genome shotgun (WGS) entry which is preliminary data.</text>
</comment>
<gene>
    <name evidence="3" type="ORF">FHX44_115711</name>
</gene>
<dbReference type="InterPro" id="IPR011009">
    <property type="entry name" value="Kinase-like_dom_sf"/>
</dbReference>
<dbReference type="Gene3D" id="3.90.1200.10">
    <property type="match status" value="1"/>
</dbReference>
<protein>
    <submittedName>
        <fullName evidence="3">Phosphotransferase family enzyme</fullName>
    </submittedName>
</protein>
<dbReference type="Proteomes" id="UP000321261">
    <property type="component" value="Unassembled WGS sequence"/>
</dbReference>
<organism evidence="3 4">
    <name type="scientific">Pseudonocardia hierapolitana</name>
    <dbReference type="NCBI Taxonomy" id="1128676"/>
    <lineage>
        <taxon>Bacteria</taxon>
        <taxon>Bacillati</taxon>
        <taxon>Actinomycetota</taxon>
        <taxon>Actinomycetes</taxon>
        <taxon>Pseudonocardiales</taxon>
        <taxon>Pseudonocardiaceae</taxon>
        <taxon>Pseudonocardia</taxon>
    </lineage>
</organism>
<dbReference type="InterPro" id="IPR002575">
    <property type="entry name" value="Aminoglycoside_PTrfase"/>
</dbReference>
<keyword evidence="3" id="KW-0808">Transferase</keyword>
<feature type="region of interest" description="Disordered" evidence="1">
    <location>
        <begin position="324"/>
        <end position="343"/>
    </location>
</feature>
<accession>A0A561SY26</accession>
<sequence>MTCDAGSVLSDHAGPIAHGFGWGGHVHDMALAARGEQGRVWRLTTERGTYAVKELIVRQTPADVEMDVAFQEAVLAAGSVTMPQPIRTVDGDVLLEVAGQQVRAYTWVDLLPTDLTLDSASVGAALAAVHRVQHLLARPLHPWYSEPVGEARWADLLTAAQAARAPFAEAFRAEVPHLLALEAVLEAPSRLQNCHRDLWADNMLPTPDGAICVIDWENCGLADPSQEVPMALVDFGGDDQRRIAALYRAYLDNGGPGRVSGPGSFTMVIAQFGHFWESAVRTYAAPEATDEQRAHSVDRVAELLDRPLRPHHIEEMLDTLAGTALSGGSERLPGAGHLHASDD</sequence>
<evidence type="ECO:0000313" key="4">
    <source>
        <dbReference type="Proteomes" id="UP000321261"/>
    </source>
</evidence>
<evidence type="ECO:0000313" key="3">
    <source>
        <dbReference type="EMBL" id="TWF79776.1"/>
    </source>
</evidence>
<evidence type="ECO:0000256" key="1">
    <source>
        <dbReference type="SAM" id="MobiDB-lite"/>
    </source>
</evidence>